<dbReference type="Gene3D" id="3.80.10.10">
    <property type="entry name" value="Ribonuclease Inhibitor"/>
    <property type="match status" value="3"/>
</dbReference>
<evidence type="ECO:0000256" key="2">
    <source>
        <dbReference type="ARBA" id="ARBA00022737"/>
    </source>
</evidence>
<dbReference type="InterPro" id="IPR032675">
    <property type="entry name" value="LRR_dom_sf"/>
</dbReference>
<feature type="region of interest" description="Disordered" evidence="3">
    <location>
        <begin position="637"/>
        <end position="666"/>
    </location>
</feature>
<dbReference type="PANTHER" id="PTHR48051:SF1">
    <property type="entry name" value="RAS SUPPRESSOR PROTEIN 1"/>
    <property type="match status" value="1"/>
</dbReference>
<dbReference type="SMART" id="SM00369">
    <property type="entry name" value="LRR_TYP"/>
    <property type="match status" value="3"/>
</dbReference>
<proteinExistence type="predicted"/>
<keyword evidence="5" id="KW-1185">Reference proteome</keyword>
<evidence type="ECO:0000259" key="4">
    <source>
        <dbReference type="Pfam" id="PF23598"/>
    </source>
</evidence>
<evidence type="ECO:0000256" key="3">
    <source>
        <dbReference type="SAM" id="MobiDB-lite"/>
    </source>
</evidence>
<dbReference type="PANTHER" id="PTHR48051">
    <property type="match status" value="1"/>
</dbReference>
<dbReference type="SUPFAM" id="SSF52058">
    <property type="entry name" value="L domain-like"/>
    <property type="match status" value="2"/>
</dbReference>
<organism evidence="5 6">
    <name type="scientific">Rhodamnia argentea</name>
    <dbReference type="NCBI Taxonomy" id="178133"/>
    <lineage>
        <taxon>Eukaryota</taxon>
        <taxon>Viridiplantae</taxon>
        <taxon>Streptophyta</taxon>
        <taxon>Embryophyta</taxon>
        <taxon>Tracheophyta</taxon>
        <taxon>Spermatophyta</taxon>
        <taxon>Magnoliopsida</taxon>
        <taxon>eudicotyledons</taxon>
        <taxon>Gunneridae</taxon>
        <taxon>Pentapetalae</taxon>
        <taxon>rosids</taxon>
        <taxon>malvids</taxon>
        <taxon>Myrtales</taxon>
        <taxon>Myrtaceae</taxon>
        <taxon>Myrtoideae</taxon>
        <taxon>Myrteae</taxon>
        <taxon>Australasian group</taxon>
        <taxon>Rhodamnia</taxon>
    </lineage>
</organism>
<evidence type="ECO:0000313" key="6">
    <source>
        <dbReference type="RefSeq" id="XP_048132301.1"/>
    </source>
</evidence>
<accession>A0ABM3H6S4</accession>
<dbReference type="InterPro" id="IPR055414">
    <property type="entry name" value="LRR_R13L4/SHOC2-like"/>
</dbReference>
<keyword evidence="2" id="KW-0677">Repeat</keyword>
<keyword evidence="1" id="KW-0433">Leucine-rich repeat</keyword>
<dbReference type="Pfam" id="PF23598">
    <property type="entry name" value="LRR_14"/>
    <property type="match status" value="1"/>
</dbReference>
<protein>
    <submittedName>
        <fullName evidence="6">Disease resistance protein RUN1-like</fullName>
    </submittedName>
</protein>
<sequence>MRESLKSFLNLLFCYFTIEWQRKEAIEAVRLYGYESAAYTSEEFARLPNIRFLDLSWGGLDGDFENLLSELRYMSWHFCRRELLAINFHPSNLVVLDLSWGSITEDWAGWSQIKVAKKLKVLNLSHCSRMTRTPDLSDYLSLERLILNDCTSLVEVDGSFQKLKCLIYFNVGWCTSLRKLPEGIERLEKLEYLYFGHCKKLRKLHESFARVASLVELDLSYTAITILPDFIGNQKSLSVLNLGHTGIDCLPWSIVNLRELQSLVLAYTKIRELPYSIGNLESLLKLDVSGTQCLQLPKSIGDLSRLKVLDISYSWIRELPRSTVELKELEELHAQKCWDLEWEIPEGIWKLSLLRVLNLEFTPIINVPETIKLLPRLEKLGLCGCFELEVMPELPTSLISLSLGSSSLRWVPDLSNLTKLVDLNYGGQDENCRPLFFQDGQCRQSLGVLLPSVSTLSLKYHGSITSLFLHCNLRNLTRLSIYQCWWKEVQLDGLEQLVEFKVEGLEFLEGIAGLSSLKRLKLLRLFNCLNLTTIQGLGSVESLEELSFINCPKITSLDDLSDLKKLEFLNFEECEELQAVKGLDELENLKDLILISCRSLRGFPDVLKWKVPDECSLTIEECPNLGDESFGDRVSAYKQRKVQEQRGTKRKRSARRGGPGPSRQLA</sequence>
<dbReference type="InterPro" id="IPR003591">
    <property type="entry name" value="Leu-rich_rpt_typical-subtyp"/>
</dbReference>
<evidence type="ECO:0000256" key="1">
    <source>
        <dbReference type="ARBA" id="ARBA00022614"/>
    </source>
</evidence>
<dbReference type="RefSeq" id="XP_048132301.1">
    <property type="nucleotide sequence ID" value="XM_048276344.1"/>
</dbReference>
<dbReference type="GeneID" id="125314330"/>
<gene>
    <name evidence="6" type="primary">LOC125314330</name>
</gene>
<dbReference type="InterPro" id="IPR050216">
    <property type="entry name" value="LRR_domain-containing"/>
</dbReference>
<feature type="domain" description="Disease resistance R13L4/SHOC-2-like LRR" evidence="4">
    <location>
        <begin position="217"/>
        <end position="288"/>
    </location>
</feature>
<evidence type="ECO:0000313" key="5">
    <source>
        <dbReference type="Proteomes" id="UP000827889"/>
    </source>
</evidence>
<reference evidence="6" key="1">
    <citation type="submission" date="2025-08" db="UniProtKB">
        <authorList>
            <consortium name="RefSeq"/>
        </authorList>
    </citation>
    <scope>IDENTIFICATION</scope>
    <source>
        <tissue evidence="6">Leaf</tissue>
    </source>
</reference>
<name>A0ABM3H6S4_9MYRT</name>
<dbReference type="Proteomes" id="UP000827889">
    <property type="component" value="Chromosome 3"/>
</dbReference>